<dbReference type="GeneID" id="54783150"/>
<keyword evidence="1" id="KW-0863">Zinc-finger</keyword>
<protein>
    <recommendedName>
        <fullName evidence="3">CCHC-type domain-containing protein</fullName>
    </recommendedName>
</protein>
<dbReference type="EMBL" id="SWFT01000131">
    <property type="protein sequence ID" value="KAA8898987.1"/>
    <property type="molecule type" value="Genomic_DNA"/>
</dbReference>
<proteinExistence type="predicted"/>
<dbReference type="SMART" id="SM00343">
    <property type="entry name" value="ZnF_C2HC"/>
    <property type="match status" value="1"/>
</dbReference>
<dbReference type="InterPro" id="IPR036875">
    <property type="entry name" value="Znf_CCHC_sf"/>
</dbReference>
<reference evidence="4 5" key="1">
    <citation type="submission" date="2019-07" db="EMBL/GenBank/DDBJ databases">
        <title>Genome assembly of two rare yeast pathogens: Diutina rugosa and Trichomonascus ciferrii.</title>
        <authorList>
            <person name="Mixao V."/>
            <person name="Saus E."/>
            <person name="Hansen A."/>
            <person name="Lass-Flor C."/>
            <person name="Gabaldon T."/>
        </authorList>
    </citation>
    <scope>NUCLEOTIDE SEQUENCE [LARGE SCALE GENOMIC DNA]</scope>
    <source>
        <strain evidence="4 5">CBS 613</strain>
    </source>
</reference>
<feature type="region of interest" description="Disordered" evidence="2">
    <location>
        <begin position="388"/>
        <end position="409"/>
    </location>
</feature>
<evidence type="ECO:0000256" key="1">
    <source>
        <dbReference type="PROSITE-ProRule" id="PRU00047"/>
    </source>
</evidence>
<name>A0A642UH99_DIURU</name>
<dbReference type="VEuPathDB" id="FungiDB:DIURU_004499"/>
<evidence type="ECO:0000259" key="3">
    <source>
        <dbReference type="PROSITE" id="PS50158"/>
    </source>
</evidence>
<dbReference type="GO" id="GO:0008270">
    <property type="term" value="F:zinc ion binding"/>
    <property type="evidence" value="ECO:0007669"/>
    <property type="project" value="UniProtKB-KW"/>
</dbReference>
<feature type="compositionally biased region" description="Acidic residues" evidence="2">
    <location>
        <begin position="65"/>
        <end position="78"/>
    </location>
</feature>
<dbReference type="AlphaFoldDB" id="A0A642UH99"/>
<dbReference type="InterPro" id="IPR001878">
    <property type="entry name" value="Znf_CCHC"/>
</dbReference>
<organism evidence="4 5">
    <name type="scientific">Diutina rugosa</name>
    <name type="common">Yeast</name>
    <name type="synonym">Candida rugosa</name>
    <dbReference type="NCBI Taxonomy" id="5481"/>
    <lineage>
        <taxon>Eukaryota</taxon>
        <taxon>Fungi</taxon>
        <taxon>Dikarya</taxon>
        <taxon>Ascomycota</taxon>
        <taxon>Saccharomycotina</taxon>
        <taxon>Pichiomycetes</taxon>
        <taxon>Debaryomycetaceae</taxon>
        <taxon>Diutina</taxon>
    </lineage>
</organism>
<evidence type="ECO:0000256" key="2">
    <source>
        <dbReference type="SAM" id="MobiDB-lite"/>
    </source>
</evidence>
<evidence type="ECO:0000313" key="5">
    <source>
        <dbReference type="Proteomes" id="UP000449547"/>
    </source>
</evidence>
<feature type="compositionally biased region" description="Polar residues" evidence="2">
    <location>
        <begin position="1"/>
        <end position="25"/>
    </location>
</feature>
<dbReference type="PROSITE" id="PS50158">
    <property type="entry name" value="ZF_CCHC"/>
    <property type="match status" value="1"/>
</dbReference>
<sequence length="441" mass="50394">MQTRSQRMMNEPNEQSTGDTRSNGPQDARTIDESSPQVERAHSGANEDSSSDDESYSDNGISSSSEDEDISDYVSDQETDVRSSMESHRRRRRQESFSESDSDEDQSLYYPNAKRRRVEEEYLSDSRQERIMSNVVSCLDKGWRPLDEKQNRLNETDVLKLLEQFNRAWKFRESMDSAFKKVSYGHQVVISKTRANIFAAAMEDVLGLDKAKGWATSVFAKRLYKCRTLEQFQQALWGCELIHPGALMAKMYAWCHPGLLPPKLLKEASLESFWLDTVQLPFCGSNGDLTLLCIVKGYKWHVALKYGKIMIKILMKRNPNWWKLPAPHYDMSKFKEWCAARSELEPEPFDYSSVSAGSGQSTSNVPPSSVDPKALELMQMIFKGSKKFQKKGNRKKTQNTNQLTTGGQGTRRDYSKYICHACGEKGHLAKFCPQKDEQKNA</sequence>
<evidence type="ECO:0000313" key="4">
    <source>
        <dbReference type="EMBL" id="KAA8898987.1"/>
    </source>
</evidence>
<dbReference type="GO" id="GO:0003676">
    <property type="term" value="F:nucleic acid binding"/>
    <property type="evidence" value="ECO:0007669"/>
    <property type="project" value="InterPro"/>
</dbReference>
<dbReference type="Proteomes" id="UP000449547">
    <property type="component" value="Unassembled WGS sequence"/>
</dbReference>
<dbReference type="RefSeq" id="XP_034010720.1">
    <property type="nucleotide sequence ID" value="XM_034157378.1"/>
</dbReference>
<feature type="region of interest" description="Disordered" evidence="2">
    <location>
        <begin position="1"/>
        <end position="112"/>
    </location>
</feature>
<keyword evidence="1" id="KW-0479">Metal-binding</keyword>
<dbReference type="SUPFAM" id="SSF57756">
    <property type="entry name" value="Retrovirus zinc finger-like domains"/>
    <property type="match status" value="1"/>
</dbReference>
<dbReference type="Gene3D" id="4.10.60.10">
    <property type="entry name" value="Zinc finger, CCHC-type"/>
    <property type="match status" value="1"/>
</dbReference>
<keyword evidence="5" id="KW-1185">Reference proteome</keyword>
<feature type="domain" description="CCHC-type" evidence="3">
    <location>
        <begin position="419"/>
        <end position="434"/>
    </location>
</feature>
<accession>A0A642UH99</accession>
<feature type="compositionally biased region" description="Basic residues" evidence="2">
    <location>
        <begin position="388"/>
        <end position="397"/>
    </location>
</feature>
<keyword evidence="1" id="KW-0862">Zinc</keyword>
<gene>
    <name evidence="4" type="ORF">DIURU_004499</name>
</gene>
<comment type="caution">
    <text evidence="4">The sequence shown here is derived from an EMBL/GenBank/DDBJ whole genome shotgun (WGS) entry which is preliminary data.</text>
</comment>